<gene>
    <name evidence="3" type="ORF">FOB64_003575</name>
</gene>
<dbReference type="EMBL" id="JABWAD010000049">
    <property type="protein sequence ID" value="KAF6068938.1"/>
    <property type="molecule type" value="Genomic_DNA"/>
</dbReference>
<protein>
    <submittedName>
        <fullName evidence="3">Uncharacterized protein</fullName>
    </submittedName>
</protein>
<keyword evidence="2" id="KW-0472">Membrane</keyword>
<evidence type="ECO:0000256" key="1">
    <source>
        <dbReference type="SAM" id="MobiDB-lite"/>
    </source>
</evidence>
<feature type="region of interest" description="Disordered" evidence="1">
    <location>
        <begin position="124"/>
        <end position="197"/>
    </location>
</feature>
<reference evidence="3 4" key="1">
    <citation type="submission" date="2020-03" db="EMBL/GenBank/DDBJ databases">
        <title>FDA dAtabase for Regulatory Grade micrObial Sequences (FDA-ARGOS): Supporting development and validation of Infectious Disease Dx tests.</title>
        <authorList>
            <person name="Campos J."/>
            <person name="Goldberg B."/>
            <person name="Tallon L."/>
            <person name="Sadzewicz L."/>
            <person name="Vavikolanu K."/>
            <person name="Mehta A."/>
            <person name="Aluvathingal J."/>
            <person name="Nadendla S."/>
            <person name="Nandy P."/>
            <person name="Geyer C."/>
            <person name="Yan Y."/>
            <person name="Sichtig H."/>
        </authorList>
    </citation>
    <scope>NUCLEOTIDE SEQUENCE [LARGE SCALE GENOMIC DNA]</scope>
    <source>
        <strain evidence="3 4">FDAARGOS_656</strain>
    </source>
</reference>
<name>A0A8H6F2K2_CANAX</name>
<evidence type="ECO:0000313" key="3">
    <source>
        <dbReference type="EMBL" id="KAF6068938.1"/>
    </source>
</evidence>
<feature type="transmembrane region" description="Helical" evidence="2">
    <location>
        <begin position="43"/>
        <end position="60"/>
    </location>
</feature>
<keyword evidence="2" id="KW-0812">Transmembrane</keyword>
<feature type="region of interest" description="Disordered" evidence="1">
    <location>
        <begin position="1"/>
        <end position="26"/>
    </location>
</feature>
<feature type="compositionally biased region" description="Low complexity" evidence="1">
    <location>
        <begin position="173"/>
        <end position="185"/>
    </location>
</feature>
<evidence type="ECO:0000256" key="2">
    <source>
        <dbReference type="SAM" id="Phobius"/>
    </source>
</evidence>
<sequence length="219" mass="23516">MQGSYNNNGLPRPYYMKPSKKKSSPYSNLKEPIVYFNNPKRKLVGYIIMFSLIGILMWWISQDFKGRPEVEYELVKNEKSGEKNTPMDLKNSANLDKIVNAVGSKADKESENLDLAENLSEGGIANEAPVVGNDEEELVGTGKGGQKQQKADGNPKGKGYKASIGKTGDKDSVPAGAGAPAGVDSPKGKAEPVPDVEDAAAAARLSNEDTVQQIIEDTA</sequence>
<dbReference type="Proteomes" id="UP000536275">
    <property type="component" value="Unassembled WGS sequence"/>
</dbReference>
<evidence type="ECO:0000313" key="4">
    <source>
        <dbReference type="Proteomes" id="UP000536275"/>
    </source>
</evidence>
<accession>A0A8H6F2K2</accession>
<proteinExistence type="predicted"/>
<organism evidence="3 4">
    <name type="scientific">Candida albicans</name>
    <name type="common">Yeast</name>
    <dbReference type="NCBI Taxonomy" id="5476"/>
    <lineage>
        <taxon>Eukaryota</taxon>
        <taxon>Fungi</taxon>
        <taxon>Dikarya</taxon>
        <taxon>Ascomycota</taxon>
        <taxon>Saccharomycotina</taxon>
        <taxon>Pichiomycetes</taxon>
        <taxon>Debaryomycetaceae</taxon>
        <taxon>Candida/Lodderomyces clade</taxon>
        <taxon>Candida</taxon>
    </lineage>
</organism>
<dbReference type="AlphaFoldDB" id="A0A8H6F2K2"/>
<comment type="caution">
    <text evidence="3">The sequence shown here is derived from an EMBL/GenBank/DDBJ whole genome shotgun (WGS) entry which is preliminary data.</text>
</comment>
<keyword evidence="2" id="KW-1133">Transmembrane helix</keyword>